<evidence type="ECO:0000313" key="6">
    <source>
        <dbReference type="Proteomes" id="UP000712157"/>
    </source>
</evidence>
<dbReference type="InterPro" id="IPR050679">
    <property type="entry name" value="Bact_HTH_transcr_reg"/>
</dbReference>
<evidence type="ECO:0000259" key="4">
    <source>
        <dbReference type="PROSITE" id="PS50949"/>
    </source>
</evidence>
<proteinExistence type="predicted"/>
<dbReference type="GO" id="GO:0003700">
    <property type="term" value="F:DNA-binding transcription factor activity"/>
    <property type="evidence" value="ECO:0007669"/>
    <property type="project" value="InterPro"/>
</dbReference>
<dbReference type="GO" id="GO:0003677">
    <property type="term" value="F:DNA binding"/>
    <property type="evidence" value="ECO:0007669"/>
    <property type="project" value="UniProtKB-KW"/>
</dbReference>
<feature type="domain" description="HTH gntR-type" evidence="4">
    <location>
        <begin position="5"/>
        <end position="73"/>
    </location>
</feature>
<dbReference type="PANTHER" id="PTHR44846">
    <property type="entry name" value="MANNOSYL-D-GLYCERATE TRANSPORT/METABOLISM SYSTEM REPRESSOR MNGR-RELATED"/>
    <property type="match status" value="1"/>
</dbReference>
<dbReference type="InterPro" id="IPR011663">
    <property type="entry name" value="UTRA"/>
</dbReference>
<dbReference type="PANTHER" id="PTHR44846:SF1">
    <property type="entry name" value="MANNOSYL-D-GLYCERATE TRANSPORT_METABOLISM SYSTEM REPRESSOR MNGR-RELATED"/>
    <property type="match status" value="1"/>
</dbReference>
<dbReference type="GO" id="GO:0045892">
    <property type="term" value="P:negative regulation of DNA-templated transcription"/>
    <property type="evidence" value="ECO:0007669"/>
    <property type="project" value="TreeGrafter"/>
</dbReference>
<dbReference type="Gene3D" id="3.40.1410.10">
    <property type="entry name" value="Chorismate lyase-like"/>
    <property type="match status" value="1"/>
</dbReference>
<sequence>MKSKPVTWEEITDTLIKEIRQNQYGKDEKMPSENDMAARFGVSRTEIRRAYGRLKELGYIYSMQGYGSFFSGKKEKLPLQMNDSLSFTEKMKNLDVLYESKNIEARIIKYNSLIYDMLEAPPDTVVYKILRLRMINGEPAAIHTSYLPQNYFPKLHQDASKIISVYEYIRSCGYENLVSDKIQLSLSPPGRKERDLLKIPGYESCLVLSEICISRPSGTILEVARTVYRSDRFIFQL</sequence>
<evidence type="ECO:0000313" key="5">
    <source>
        <dbReference type="EMBL" id="MBU9736186.1"/>
    </source>
</evidence>
<name>A0A949NDN9_9FIRM</name>
<dbReference type="EMBL" id="JAHQCW010000007">
    <property type="protein sequence ID" value="MBU9736186.1"/>
    <property type="molecule type" value="Genomic_DNA"/>
</dbReference>
<dbReference type="SMART" id="SM00866">
    <property type="entry name" value="UTRA"/>
    <property type="match status" value="1"/>
</dbReference>
<dbReference type="SUPFAM" id="SSF64288">
    <property type="entry name" value="Chorismate lyase-like"/>
    <property type="match status" value="1"/>
</dbReference>
<dbReference type="InterPro" id="IPR028978">
    <property type="entry name" value="Chorismate_lyase_/UTRA_dom_sf"/>
</dbReference>
<keyword evidence="6" id="KW-1185">Reference proteome</keyword>
<dbReference type="CDD" id="cd07377">
    <property type="entry name" value="WHTH_GntR"/>
    <property type="match status" value="1"/>
</dbReference>
<gene>
    <name evidence="5" type="ORF">KTH89_06520</name>
</gene>
<protein>
    <submittedName>
        <fullName evidence="5">GntR family transcriptional regulator</fullName>
    </submittedName>
</protein>
<dbReference type="Proteomes" id="UP000712157">
    <property type="component" value="Unassembled WGS sequence"/>
</dbReference>
<dbReference type="InterPro" id="IPR000524">
    <property type="entry name" value="Tscrpt_reg_HTH_GntR"/>
</dbReference>
<keyword evidence="2" id="KW-0238">DNA-binding</keyword>
<dbReference type="Pfam" id="PF07702">
    <property type="entry name" value="UTRA"/>
    <property type="match status" value="1"/>
</dbReference>
<accession>A0A949NDN9</accession>
<dbReference type="Pfam" id="PF00392">
    <property type="entry name" value="GntR"/>
    <property type="match status" value="1"/>
</dbReference>
<dbReference type="SMART" id="SM00345">
    <property type="entry name" value="HTH_GNTR"/>
    <property type="match status" value="1"/>
</dbReference>
<dbReference type="Gene3D" id="1.10.10.10">
    <property type="entry name" value="Winged helix-like DNA-binding domain superfamily/Winged helix DNA-binding domain"/>
    <property type="match status" value="1"/>
</dbReference>
<dbReference type="InterPro" id="IPR036390">
    <property type="entry name" value="WH_DNA-bd_sf"/>
</dbReference>
<keyword evidence="3" id="KW-0804">Transcription</keyword>
<evidence type="ECO:0000256" key="1">
    <source>
        <dbReference type="ARBA" id="ARBA00023015"/>
    </source>
</evidence>
<comment type="caution">
    <text evidence="5">The sequence shown here is derived from an EMBL/GenBank/DDBJ whole genome shotgun (WGS) entry which is preliminary data.</text>
</comment>
<evidence type="ECO:0000256" key="3">
    <source>
        <dbReference type="ARBA" id="ARBA00023163"/>
    </source>
</evidence>
<evidence type="ECO:0000256" key="2">
    <source>
        <dbReference type="ARBA" id="ARBA00023125"/>
    </source>
</evidence>
<dbReference type="InterPro" id="IPR036388">
    <property type="entry name" value="WH-like_DNA-bd_sf"/>
</dbReference>
<reference evidence="5" key="1">
    <citation type="submission" date="2021-06" db="EMBL/GenBank/DDBJ databases">
        <title>Description of novel taxa of the family Lachnospiraceae.</title>
        <authorList>
            <person name="Chaplin A.V."/>
            <person name="Sokolova S.R."/>
            <person name="Pikina A.P."/>
            <person name="Korzhanova M."/>
            <person name="Belova V."/>
            <person name="Korostin D."/>
            <person name="Efimov B.A."/>
        </authorList>
    </citation>
    <scope>NUCLEOTIDE SEQUENCE</scope>
    <source>
        <strain evidence="5">ASD5720</strain>
    </source>
</reference>
<dbReference type="AlphaFoldDB" id="A0A949NDN9"/>
<keyword evidence="1" id="KW-0805">Transcription regulation</keyword>
<dbReference type="SUPFAM" id="SSF46785">
    <property type="entry name" value="Winged helix' DNA-binding domain"/>
    <property type="match status" value="1"/>
</dbReference>
<dbReference type="PRINTS" id="PR00035">
    <property type="entry name" value="HTHGNTR"/>
</dbReference>
<organism evidence="5 6">
    <name type="scientific">Diplocloster agilis</name>
    <dbReference type="NCBI Taxonomy" id="2850323"/>
    <lineage>
        <taxon>Bacteria</taxon>
        <taxon>Bacillati</taxon>
        <taxon>Bacillota</taxon>
        <taxon>Clostridia</taxon>
        <taxon>Lachnospirales</taxon>
        <taxon>Lachnospiraceae</taxon>
        <taxon>Diplocloster</taxon>
    </lineage>
</organism>
<dbReference type="PROSITE" id="PS50949">
    <property type="entry name" value="HTH_GNTR"/>
    <property type="match status" value="1"/>
</dbReference>
<dbReference type="RefSeq" id="WP_238721104.1">
    <property type="nucleotide sequence ID" value="NZ_JAHQCW010000007.1"/>
</dbReference>